<gene>
    <name evidence="3" type="ORF">ACFS7Z_02540</name>
</gene>
<dbReference type="InterPro" id="IPR046847">
    <property type="entry name" value="Xre-like_HTH"/>
</dbReference>
<organism evidence="3 4">
    <name type="scientific">Pontibacter toksunensis</name>
    <dbReference type="NCBI Taxonomy" id="1332631"/>
    <lineage>
        <taxon>Bacteria</taxon>
        <taxon>Pseudomonadati</taxon>
        <taxon>Bacteroidota</taxon>
        <taxon>Cytophagia</taxon>
        <taxon>Cytophagales</taxon>
        <taxon>Hymenobacteraceae</taxon>
        <taxon>Pontibacter</taxon>
    </lineage>
</organism>
<dbReference type="InterPro" id="IPR024467">
    <property type="entry name" value="Xre/MbcA/ParS-like_toxin-bd"/>
</dbReference>
<protein>
    <submittedName>
        <fullName evidence="3">Antitoxin Xre/MbcA/ParS toxin-binding domain-containing protein</fullName>
    </submittedName>
</protein>
<dbReference type="RefSeq" id="WP_377480396.1">
    <property type="nucleotide sequence ID" value="NZ_JBHUOX010000001.1"/>
</dbReference>
<evidence type="ECO:0000259" key="1">
    <source>
        <dbReference type="Pfam" id="PF09722"/>
    </source>
</evidence>
<dbReference type="Pfam" id="PF09722">
    <property type="entry name" value="Xre_MbcA_ParS_C"/>
    <property type="match status" value="1"/>
</dbReference>
<dbReference type="EMBL" id="JBHUOX010000001">
    <property type="protein sequence ID" value="MFD2999224.1"/>
    <property type="molecule type" value="Genomic_DNA"/>
</dbReference>
<dbReference type="Proteomes" id="UP001597641">
    <property type="component" value="Unassembled WGS sequence"/>
</dbReference>
<name>A0ABW6BS28_9BACT</name>
<proteinExistence type="predicted"/>
<keyword evidence="4" id="KW-1185">Reference proteome</keyword>
<dbReference type="Pfam" id="PF20432">
    <property type="entry name" value="Xre-like-HTH"/>
    <property type="match status" value="1"/>
</dbReference>
<evidence type="ECO:0000313" key="3">
    <source>
        <dbReference type="EMBL" id="MFD2999224.1"/>
    </source>
</evidence>
<comment type="caution">
    <text evidence="3">The sequence shown here is derived from an EMBL/GenBank/DDBJ whole genome shotgun (WGS) entry which is preliminary data.</text>
</comment>
<sequence>MQTTLTMGQAISSDLSYKQIDDRDVFMLISTVREGIKYALFQYIADKSPFSTTEWSNFLHLSERTFQRYKKDKRTFDPLHSEKILEITLVYNKGVEVFGDKGNFDAWLGAKNVALGGIRPKELLDSTFGIGLLKDELTRIEHGVLA</sequence>
<feature type="domain" description="Antitoxin Xre/MbcA/ParS-like toxin-binding" evidence="1">
    <location>
        <begin position="95"/>
        <end position="143"/>
    </location>
</feature>
<dbReference type="InterPro" id="IPR011979">
    <property type="entry name" value="Antitox_Xre"/>
</dbReference>
<accession>A0ABW6BS28</accession>
<dbReference type="NCBIfam" id="TIGR02293">
    <property type="entry name" value="TAS_TIGR02293"/>
    <property type="match status" value="1"/>
</dbReference>
<evidence type="ECO:0000259" key="2">
    <source>
        <dbReference type="Pfam" id="PF20432"/>
    </source>
</evidence>
<reference evidence="4" key="1">
    <citation type="journal article" date="2019" name="Int. J. Syst. Evol. Microbiol.">
        <title>The Global Catalogue of Microorganisms (GCM) 10K type strain sequencing project: providing services to taxonomists for standard genome sequencing and annotation.</title>
        <authorList>
            <consortium name="The Broad Institute Genomics Platform"/>
            <consortium name="The Broad Institute Genome Sequencing Center for Infectious Disease"/>
            <person name="Wu L."/>
            <person name="Ma J."/>
        </authorList>
    </citation>
    <scope>NUCLEOTIDE SEQUENCE [LARGE SCALE GENOMIC DNA]</scope>
    <source>
        <strain evidence="4">KCTC 23984</strain>
    </source>
</reference>
<feature type="domain" description="Antitoxin Xre-like helix-turn-helix" evidence="2">
    <location>
        <begin position="28"/>
        <end position="86"/>
    </location>
</feature>
<evidence type="ECO:0000313" key="4">
    <source>
        <dbReference type="Proteomes" id="UP001597641"/>
    </source>
</evidence>